<feature type="compositionally biased region" description="Basic and acidic residues" evidence="1">
    <location>
        <begin position="1103"/>
        <end position="1114"/>
    </location>
</feature>
<feature type="compositionally biased region" description="Low complexity" evidence="1">
    <location>
        <begin position="1082"/>
        <end position="1093"/>
    </location>
</feature>
<feature type="region of interest" description="Disordered" evidence="1">
    <location>
        <begin position="487"/>
        <end position="563"/>
    </location>
</feature>
<comment type="caution">
    <text evidence="4">The sequence shown here is derived from an EMBL/GenBank/DDBJ whole genome shotgun (WGS) entry which is preliminary data.</text>
</comment>
<proteinExistence type="predicted"/>
<dbReference type="EMBL" id="MSZU01000111">
    <property type="protein sequence ID" value="OMP83442.1"/>
    <property type="molecule type" value="Genomic_DNA"/>
</dbReference>
<feature type="domain" description="Dystroglycan-type cadherin-like" evidence="3">
    <location>
        <begin position="28"/>
        <end position="126"/>
    </location>
</feature>
<feature type="compositionally biased region" description="Polar residues" evidence="1">
    <location>
        <begin position="1293"/>
        <end position="1304"/>
    </location>
</feature>
<dbReference type="SUPFAM" id="SSF49313">
    <property type="entry name" value="Cadherin-like"/>
    <property type="match status" value="2"/>
</dbReference>
<feature type="compositionally biased region" description="Low complexity" evidence="1">
    <location>
        <begin position="322"/>
        <end position="342"/>
    </location>
</feature>
<feature type="compositionally biased region" description="Low complexity" evidence="1">
    <location>
        <begin position="725"/>
        <end position="752"/>
    </location>
</feature>
<evidence type="ECO:0000313" key="4">
    <source>
        <dbReference type="EMBL" id="OMP83442.1"/>
    </source>
</evidence>
<feature type="compositionally biased region" description="Basic and acidic residues" evidence="1">
    <location>
        <begin position="1328"/>
        <end position="1338"/>
    </location>
</feature>
<keyword evidence="2" id="KW-0812">Transmembrane</keyword>
<feature type="region of interest" description="Disordered" evidence="1">
    <location>
        <begin position="653"/>
        <end position="1193"/>
    </location>
</feature>
<dbReference type="InterPro" id="IPR006644">
    <property type="entry name" value="Cadg"/>
</dbReference>
<organism evidence="4 5">
    <name type="scientific">Diplodia seriata</name>
    <dbReference type="NCBI Taxonomy" id="420778"/>
    <lineage>
        <taxon>Eukaryota</taxon>
        <taxon>Fungi</taxon>
        <taxon>Dikarya</taxon>
        <taxon>Ascomycota</taxon>
        <taxon>Pezizomycotina</taxon>
        <taxon>Dothideomycetes</taxon>
        <taxon>Dothideomycetes incertae sedis</taxon>
        <taxon>Botryosphaeriales</taxon>
        <taxon>Botryosphaeriaceae</taxon>
        <taxon>Diplodia</taxon>
    </lineage>
</organism>
<feature type="compositionally biased region" description="Basic residues" evidence="1">
    <location>
        <begin position="1240"/>
        <end position="1250"/>
    </location>
</feature>
<feature type="compositionally biased region" description="Basic and acidic residues" evidence="1">
    <location>
        <begin position="1139"/>
        <end position="1148"/>
    </location>
</feature>
<feature type="compositionally biased region" description="Gly residues" evidence="1">
    <location>
        <begin position="1123"/>
        <end position="1135"/>
    </location>
</feature>
<keyword evidence="2" id="KW-1133">Transmembrane helix</keyword>
<dbReference type="InterPro" id="IPR015919">
    <property type="entry name" value="Cadherin-like_sf"/>
</dbReference>
<feature type="compositionally biased region" description="Polar residues" evidence="1">
    <location>
        <begin position="909"/>
        <end position="920"/>
    </location>
</feature>
<dbReference type="Proteomes" id="UP000190776">
    <property type="component" value="Unassembled WGS sequence"/>
</dbReference>
<feature type="region of interest" description="Disordered" evidence="1">
    <location>
        <begin position="313"/>
        <end position="346"/>
    </location>
</feature>
<evidence type="ECO:0000313" key="5">
    <source>
        <dbReference type="Proteomes" id="UP000190776"/>
    </source>
</evidence>
<feature type="transmembrane region" description="Helical" evidence="2">
    <location>
        <begin position="354"/>
        <end position="377"/>
    </location>
</feature>
<feature type="region of interest" description="Disordered" evidence="1">
    <location>
        <begin position="432"/>
        <end position="468"/>
    </location>
</feature>
<dbReference type="GO" id="GO:0016020">
    <property type="term" value="C:membrane"/>
    <property type="evidence" value="ECO:0007669"/>
    <property type="project" value="InterPro"/>
</dbReference>
<feature type="compositionally biased region" description="Basic residues" evidence="1">
    <location>
        <begin position="511"/>
        <end position="520"/>
    </location>
</feature>
<feature type="compositionally biased region" description="Polar residues" evidence="1">
    <location>
        <begin position="771"/>
        <end position="785"/>
    </location>
</feature>
<dbReference type="STRING" id="420778.A0A1S8B798"/>
<feature type="compositionally biased region" description="Pro residues" evidence="1">
    <location>
        <begin position="945"/>
        <end position="957"/>
    </location>
</feature>
<keyword evidence="2" id="KW-0472">Membrane</keyword>
<dbReference type="Gene3D" id="2.60.40.10">
    <property type="entry name" value="Immunoglobulins"/>
    <property type="match status" value="2"/>
</dbReference>
<dbReference type="InterPro" id="IPR013783">
    <property type="entry name" value="Ig-like_fold"/>
</dbReference>
<feature type="region of interest" description="Disordered" evidence="1">
    <location>
        <begin position="1206"/>
        <end position="1348"/>
    </location>
</feature>
<feature type="compositionally biased region" description="Basic and acidic residues" evidence="1">
    <location>
        <begin position="521"/>
        <end position="530"/>
    </location>
</feature>
<gene>
    <name evidence="4" type="ORF">BK809_0004823</name>
</gene>
<reference evidence="4 5" key="1">
    <citation type="submission" date="2017-01" db="EMBL/GenBank/DDBJ databases">
        <title>Draft genome sequence of Diplodia seriata F98.1, a fungal species involved in grapevine trunk diseases.</title>
        <authorList>
            <person name="Robert-Siegwald G."/>
            <person name="Vallet J."/>
            <person name="Abou-Mansour E."/>
            <person name="Xu J."/>
            <person name="Rey P."/>
            <person name="Bertsch C."/>
            <person name="Rego C."/>
            <person name="Larignon P."/>
            <person name="Fontaine F."/>
            <person name="Lebrun M.-H."/>
        </authorList>
    </citation>
    <scope>NUCLEOTIDE SEQUENCE [LARGE SCALE GENOMIC DNA]</scope>
    <source>
        <strain evidence="4 5">F98.1</strain>
    </source>
</reference>
<feature type="region of interest" description="Disordered" evidence="1">
    <location>
        <begin position="381"/>
        <end position="402"/>
    </location>
</feature>
<dbReference type="Pfam" id="PF05345">
    <property type="entry name" value="He_PIG"/>
    <property type="match status" value="2"/>
</dbReference>
<dbReference type="GO" id="GO:0005509">
    <property type="term" value="F:calcium ion binding"/>
    <property type="evidence" value="ECO:0007669"/>
    <property type="project" value="InterPro"/>
</dbReference>
<evidence type="ECO:0000256" key="2">
    <source>
        <dbReference type="SAM" id="Phobius"/>
    </source>
</evidence>
<sequence length="1348" mass="142172">MQATLIVSADAAPKLNVDIADSLSKAGKLAGPQSLSLQPSQQFSIQFPTDTFTSSATADLTYYATLSDRSPLPSWVSFNPGSMVFSGTSSASPQTVDLMLVASDVIGFAGASLLFTLSVSAHQLIFSNVEQTVNMTPGSAVSVTDFRSQLSLDGAALADSDFANATSTLPNWLSFDPKTLDVSGTAPQDVNSTSFTITVTDKFGDVANTTVLLTRASGLLRSAVGNLNAVIGEDAKFDLSNVVAQQPGLQVEVDLGSAAQWLHFNQTSFTISGEIPSSASPEIVHGSIKLTTADGSQSDTGSFDIVVKTAAATGSNGTNPRSTSATSNASTTAEASETSSANLSPHHEATNNGAVIAVSVVCIVVAIIALVLGFLLYRRSRRPGRPSSPARRKEEISRPTYPDELEWQMGDATFIRDGDVEKGEGTVRRTETLPPQIGVPSPLTKATMDKRRIRHSYRPSQTTSIGEADSQVLHSAIQSGDWTVAAGAIRSPPTSRGAGSSSRPLEDSPARGRRSRRSFRVHRDSQDSYGRRSVGLPARRRLHGLGHGRTSFGSPTRRFSSRGAESYSSFSTLSTGMLSNGLLSPTASQFPAPPPSPCTTANRYSNAENRKSVRIVPGSPMADNSTILADTRPLDERRQSYIRNRAVSHSPFFAAHSSSRGSSSRRPSMIGTLADSLGSGDGGEYAAGRTLSPSSYYGPRSTTAGAASEERPQFPGSLRRKRTGTGRTARAYSESSSGGAAAAADTSSRWRSPNNHGATIGPLTGNAPESPRSSMVMSGLSDSAYTTTEGTGTEERDEYSSGRSPVDHEGDPMDIDDPADLMRPPTSSDGQSGSSGGDATRPPAFMTSPLSPSALRVKKQQPSSPSSPTPAPHPHSHRSDPTTPVSPSSSKGNTHHHDLVSHRTPPSPSRSFKSNITTSPFHRRNRSASSAASNASSSSPSSPTKKPPASPVPPLPNTTPTTPAHYRPTKPSLADLATVISPRHVRRNDDDDDDNNGQRRPGSPSSTMMNEADDDLHQAAALLRGSGMASQQRRNSSIFGDGGGGASGLSAAVRQQLRQRDSIINRGRNQMAVTGTGIGMLGKSASGRFSSRAGSRESGGGGGRREKRDREKERRERRRRSGNGSGAGVGPGAGSRFGFMDRQRDGREAAAMGRDTGVGAEAPGMMEEQQEEEEWMTTAPTSPSHAPVAGSRIPLSMISNVGAKSNFLAPSSSRQQQHHHQPPSILPPPPPSASSSPSKTKNHHYHHQTHLRPPPATTDPTTSNIHGLGSSALGDDDRIFFVPEGKARRPVSVESSPTRFSSMRGQRMMLGGSSENVALSSPPPIPSRSEERGTKTRESSVAGNEAFL</sequence>
<feature type="compositionally biased region" description="Low complexity" evidence="1">
    <location>
        <begin position="927"/>
        <end position="944"/>
    </location>
</feature>
<dbReference type="SMART" id="SM00736">
    <property type="entry name" value="CADG"/>
    <property type="match status" value="1"/>
</dbReference>
<dbReference type="OrthoDB" id="41532at2759"/>
<feature type="compositionally biased region" description="Low complexity" evidence="1">
    <location>
        <begin position="881"/>
        <end position="890"/>
    </location>
</feature>
<evidence type="ECO:0000256" key="1">
    <source>
        <dbReference type="SAM" id="MobiDB-lite"/>
    </source>
</evidence>
<feature type="region of interest" description="Disordered" evidence="1">
    <location>
        <begin position="584"/>
        <end position="603"/>
    </location>
</feature>
<evidence type="ECO:0000259" key="3">
    <source>
        <dbReference type="SMART" id="SM00736"/>
    </source>
</evidence>
<feature type="compositionally biased region" description="Low complexity" evidence="1">
    <location>
        <begin position="653"/>
        <end position="668"/>
    </location>
</feature>
<feature type="compositionally biased region" description="Polar residues" evidence="1">
    <location>
        <begin position="691"/>
        <end position="705"/>
    </location>
</feature>
<feature type="compositionally biased region" description="Polar residues" evidence="1">
    <location>
        <begin position="492"/>
        <end position="503"/>
    </location>
</feature>
<name>A0A1S8B798_9PEZI</name>
<accession>A0A1S8B798</accession>
<protein>
    <submittedName>
        <fullName evidence="4">Axial budding pattern protein 2</fullName>
    </submittedName>
</protein>